<evidence type="ECO:0000313" key="2">
    <source>
        <dbReference type="EMBL" id="MET4685061.1"/>
    </source>
</evidence>
<gene>
    <name evidence="2" type="ORF">ABIE19_003010</name>
</gene>
<keyword evidence="1" id="KW-0732">Signal</keyword>
<organism evidence="2 3">
    <name type="scientific">Brevundimonas faecalis</name>
    <dbReference type="NCBI Taxonomy" id="947378"/>
    <lineage>
        <taxon>Bacteria</taxon>
        <taxon>Pseudomonadati</taxon>
        <taxon>Pseudomonadota</taxon>
        <taxon>Alphaproteobacteria</taxon>
        <taxon>Caulobacterales</taxon>
        <taxon>Caulobacteraceae</taxon>
        <taxon>Brevundimonas</taxon>
    </lineage>
</organism>
<keyword evidence="3" id="KW-1185">Reference proteome</keyword>
<evidence type="ECO:0000313" key="3">
    <source>
        <dbReference type="Proteomes" id="UP001549313"/>
    </source>
</evidence>
<comment type="caution">
    <text evidence="2">The sequence shown here is derived from an EMBL/GenBank/DDBJ whole genome shotgun (WGS) entry which is preliminary data.</text>
</comment>
<feature type="signal peptide" evidence="1">
    <location>
        <begin position="1"/>
        <end position="24"/>
    </location>
</feature>
<evidence type="ECO:0000256" key="1">
    <source>
        <dbReference type="SAM" id="SignalP"/>
    </source>
</evidence>
<reference evidence="2 3" key="1">
    <citation type="submission" date="2024-06" db="EMBL/GenBank/DDBJ databases">
        <title>Sorghum-associated microbial communities from plants grown in Nebraska, USA.</title>
        <authorList>
            <person name="Schachtman D."/>
        </authorList>
    </citation>
    <scope>NUCLEOTIDE SEQUENCE [LARGE SCALE GENOMIC DNA]</scope>
    <source>
        <strain evidence="2 3">2814</strain>
    </source>
</reference>
<feature type="chain" id="PRO_5046789500" evidence="1">
    <location>
        <begin position="25"/>
        <end position="133"/>
    </location>
</feature>
<sequence length="133" mass="14525">MTRLLAFLTALALLPAVLSAPAQAQAWLDASRPGSAVRDPISAIADQHRFEMERLRALADQREVLAQQQRLQTQLTLQRLEAARAPAPSSLPQTAYARPFAVAPAANAVEPTRLDATRSGLAEIDAWLDRRPH</sequence>
<proteinExistence type="predicted"/>
<accession>A0ABV2REP9</accession>
<dbReference type="Proteomes" id="UP001549313">
    <property type="component" value="Unassembled WGS sequence"/>
</dbReference>
<dbReference type="EMBL" id="JBEPTF010000004">
    <property type="protein sequence ID" value="MET4685061.1"/>
    <property type="molecule type" value="Genomic_DNA"/>
</dbReference>
<name>A0ABV2REP9_9CAUL</name>
<dbReference type="RefSeq" id="WP_354090017.1">
    <property type="nucleotide sequence ID" value="NZ_JBEPTF010000004.1"/>
</dbReference>
<protein>
    <submittedName>
        <fullName evidence="2">Uncharacterized protein</fullName>
    </submittedName>
</protein>